<name>A0A4V2WNE7_9BACL</name>
<dbReference type="NCBIfam" id="TIGR01222">
    <property type="entry name" value="minC"/>
    <property type="match status" value="1"/>
</dbReference>
<dbReference type="PANTHER" id="PTHR34108:SF1">
    <property type="entry name" value="SEPTUM SITE-DETERMINING PROTEIN MINC"/>
    <property type="match status" value="1"/>
</dbReference>
<keyword evidence="4 6" id="KW-0131">Cell cycle</keyword>
<evidence type="ECO:0000256" key="6">
    <source>
        <dbReference type="HAMAP-Rule" id="MF_00267"/>
    </source>
</evidence>
<evidence type="ECO:0000256" key="3">
    <source>
        <dbReference type="ARBA" id="ARBA00023210"/>
    </source>
</evidence>
<dbReference type="PANTHER" id="PTHR34108">
    <property type="entry name" value="SEPTUM SITE-DETERMINING PROTEIN MINC"/>
    <property type="match status" value="1"/>
</dbReference>
<dbReference type="AlphaFoldDB" id="A0A4V2WNE7"/>
<comment type="similarity">
    <text evidence="1 6">Belongs to the MinC family.</text>
</comment>
<dbReference type="GO" id="GO:0000902">
    <property type="term" value="P:cell morphogenesis"/>
    <property type="evidence" value="ECO:0007669"/>
    <property type="project" value="InterPro"/>
</dbReference>
<proteinExistence type="inferred from homology"/>
<feature type="domain" description="Septum site-determining protein MinC N-terminal" evidence="8">
    <location>
        <begin position="9"/>
        <end position="86"/>
    </location>
</feature>
<comment type="caution">
    <text evidence="9">The sequence shown here is derived from an EMBL/GenBank/DDBJ whole genome shotgun (WGS) entry which is preliminary data.</text>
</comment>
<dbReference type="HAMAP" id="MF_00267">
    <property type="entry name" value="MinC"/>
    <property type="match status" value="1"/>
</dbReference>
<evidence type="ECO:0000313" key="10">
    <source>
        <dbReference type="Proteomes" id="UP000295418"/>
    </source>
</evidence>
<dbReference type="RefSeq" id="WP_132419574.1">
    <property type="nucleotide sequence ID" value="NZ_SKFG01000022.1"/>
</dbReference>
<gene>
    <name evidence="6 9" type="primary">minC</name>
    <name evidence="9" type="ORF">E0485_18620</name>
</gene>
<dbReference type="InterPro" id="IPR055219">
    <property type="entry name" value="MinC_N_1"/>
</dbReference>
<comment type="function">
    <text evidence="6">Cell division inhibitor that blocks the formation of polar Z ring septums. Rapidly oscillates between the poles of the cell to destabilize FtsZ filaments that have formed before they mature into polar Z rings. Prevents FtsZ polymerization.</text>
</comment>
<sequence>MTARRKQYVTIKGIKDGLVFYLNDHCNYELLLRELNYILEKTHEQFFTGPIIHVHVKLGRRHITEFQKDQIRDIIKQKGNLLIQSIESDADPEPAQTPSRLKQIKGIVRSGQVLEHKGDLLFLGDVNPGGSIVSTGSIYILGALRGMAHAGSEGDETAIIAASYLSPMQLKIAEVLSRAPDDDSVSKGYMEFAYIKEGVMEIDTMKHLHQLLPSD</sequence>
<dbReference type="Gene3D" id="3.30.160.540">
    <property type="match status" value="1"/>
</dbReference>
<accession>A0A4V2WNE7</accession>
<dbReference type="GO" id="GO:1901891">
    <property type="term" value="P:regulation of cell septum assembly"/>
    <property type="evidence" value="ECO:0007669"/>
    <property type="project" value="InterPro"/>
</dbReference>
<protein>
    <recommendedName>
        <fullName evidence="6">Probable septum site-determining protein MinC</fullName>
    </recommendedName>
</protein>
<dbReference type="InterPro" id="IPR005526">
    <property type="entry name" value="Septum_form_inhib_MinC_C"/>
</dbReference>
<dbReference type="Proteomes" id="UP000295418">
    <property type="component" value="Unassembled WGS sequence"/>
</dbReference>
<dbReference type="InterPro" id="IPR016098">
    <property type="entry name" value="CAP/MinC_C"/>
</dbReference>
<dbReference type="EMBL" id="SKFG01000022">
    <property type="protein sequence ID" value="TCZ75162.1"/>
    <property type="molecule type" value="Genomic_DNA"/>
</dbReference>
<dbReference type="InterPro" id="IPR036145">
    <property type="entry name" value="MinC_C_sf"/>
</dbReference>
<evidence type="ECO:0000256" key="5">
    <source>
        <dbReference type="ARBA" id="ARBA00046874"/>
    </source>
</evidence>
<dbReference type="GO" id="GO:0000917">
    <property type="term" value="P:division septum assembly"/>
    <property type="evidence" value="ECO:0007669"/>
    <property type="project" value="UniProtKB-KW"/>
</dbReference>
<dbReference type="Gene3D" id="2.160.20.70">
    <property type="match status" value="1"/>
</dbReference>
<organism evidence="9 10">
    <name type="scientific">Paenibacillus albiflavus</name>
    <dbReference type="NCBI Taxonomy" id="2545760"/>
    <lineage>
        <taxon>Bacteria</taxon>
        <taxon>Bacillati</taxon>
        <taxon>Bacillota</taxon>
        <taxon>Bacilli</taxon>
        <taxon>Bacillales</taxon>
        <taxon>Paenibacillaceae</taxon>
        <taxon>Paenibacillus</taxon>
    </lineage>
</organism>
<evidence type="ECO:0000259" key="8">
    <source>
        <dbReference type="Pfam" id="PF22642"/>
    </source>
</evidence>
<keyword evidence="10" id="KW-1185">Reference proteome</keyword>
<reference evidence="9 10" key="1">
    <citation type="submission" date="2019-03" db="EMBL/GenBank/DDBJ databases">
        <authorList>
            <person name="Kim M.K.M."/>
        </authorList>
    </citation>
    <scope>NUCLEOTIDE SEQUENCE [LARGE SCALE GENOMIC DNA]</scope>
    <source>
        <strain evidence="9 10">18JY21-1</strain>
    </source>
</reference>
<evidence type="ECO:0000256" key="1">
    <source>
        <dbReference type="ARBA" id="ARBA00006291"/>
    </source>
</evidence>
<dbReference type="OrthoDB" id="9790810at2"/>
<evidence type="ECO:0000256" key="4">
    <source>
        <dbReference type="ARBA" id="ARBA00023306"/>
    </source>
</evidence>
<feature type="domain" description="Septum formation inhibitor MinC C-terminal" evidence="7">
    <location>
        <begin position="104"/>
        <end position="201"/>
    </location>
</feature>
<keyword evidence="3 6" id="KW-0717">Septation</keyword>
<evidence type="ECO:0000256" key="2">
    <source>
        <dbReference type="ARBA" id="ARBA00022618"/>
    </source>
</evidence>
<dbReference type="Pfam" id="PF22642">
    <property type="entry name" value="MinC_N_1"/>
    <property type="match status" value="1"/>
</dbReference>
<evidence type="ECO:0000313" key="9">
    <source>
        <dbReference type="EMBL" id="TCZ75162.1"/>
    </source>
</evidence>
<evidence type="ECO:0000259" key="7">
    <source>
        <dbReference type="Pfam" id="PF03775"/>
    </source>
</evidence>
<dbReference type="Pfam" id="PF03775">
    <property type="entry name" value="MinC_C"/>
    <property type="match status" value="1"/>
</dbReference>
<keyword evidence="2 6" id="KW-0132">Cell division</keyword>
<dbReference type="SUPFAM" id="SSF63848">
    <property type="entry name" value="Cell-division inhibitor MinC, C-terminal domain"/>
    <property type="match status" value="1"/>
</dbReference>
<dbReference type="InterPro" id="IPR013033">
    <property type="entry name" value="MinC"/>
</dbReference>
<comment type="subunit">
    <text evidence="5 6">Interacts with MinD and FtsZ.</text>
</comment>